<evidence type="ECO:0000313" key="2">
    <source>
        <dbReference type="EMBL" id="OMJ78901.1"/>
    </source>
</evidence>
<protein>
    <submittedName>
        <fullName evidence="2">Uncharacterized protein</fullName>
    </submittedName>
</protein>
<feature type="coiled-coil region" evidence="1">
    <location>
        <begin position="289"/>
        <end position="344"/>
    </location>
</feature>
<organism evidence="2 3">
    <name type="scientific">Stentor coeruleus</name>
    <dbReference type="NCBI Taxonomy" id="5963"/>
    <lineage>
        <taxon>Eukaryota</taxon>
        <taxon>Sar</taxon>
        <taxon>Alveolata</taxon>
        <taxon>Ciliophora</taxon>
        <taxon>Postciliodesmatophora</taxon>
        <taxon>Heterotrichea</taxon>
        <taxon>Heterotrichida</taxon>
        <taxon>Stentoridae</taxon>
        <taxon>Stentor</taxon>
    </lineage>
</organism>
<accession>A0A1R2BQ63</accession>
<comment type="caution">
    <text evidence="2">The sequence shown here is derived from an EMBL/GenBank/DDBJ whole genome shotgun (WGS) entry which is preliminary data.</text>
</comment>
<sequence>MRKIKRMTRKVTSLKETNKFLVEYDKKKDMISPKSFIDREESGKFVFGEDDSLHSNYEQQFKERQTEISQVITISVTPKYIHKRKKSLIDVENLFLSKIYIEKIREILCQDETLDEKPVLNARDMTVIDAFEILEANYCRLKDRIKSQEKGGKELLDEVDIEKIELVKKCADLENTLKINHEELMQYKNSIIAHSKSFNESLQKISELHQELENFKSTNLSLQKQTEDQSSQIIKLTELIEQSSIPSKKLLKSIKHLKSKQKSIEKSCSITEQAQNLIGSYTQNYISQVENLIEKLKSQEGVIGLLEEKLRKIGMMYENEENKIKKYKKKYKILSDKFNELTSDYEVVYREYTYVSEQLQSQKSLNNDRMAGTISLYEGKIKALTDELNANNP</sequence>
<gene>
    <name evidence="2" type="ORF">SteCoe_21170</name>
</gene>
<keyword evidence="1" id="KW-0175">Coiled coil</keyword>
<reference evidence="2 3" key="1">
    <citation type="submission" date="2016-11" db="EMBL/GenBank/DDBJ databases">
        <title>The macronuclear genome of Stentor coeruleus: a giant cell with tiny introns.</title>
        <authorList>
            <person name="Slabodnick M."/>
            <person name="Ruby J.G."/>
            <person name="Reiff S.B."/>
            <person name="Swart E.C."/>
            <person name="Gosai S."/>
            <person name="Prabakaran S."/>
            <person name="Witkowska E."/>
            <person name="Larue G.E."/>
            <person name="Fisher S."/>
            <person name="Freeman R.M."/>
            <person name="Gunawardena J."/>
            <person name="Chu W."/>
            <person name="Stover N.A."/>
            <person name="Gregory B.D."/>
            <person name="Nowacki M."/>
            <person name="Derisi J."/>
            <person name="Roy S.W."/>
            <person name="Marshall W.F."/>
            <person name="Sood P."/>
        </authorList>
    </citation>
    <scope>NUCLEOTIDE SEQUENCE [LARGE SCALE GENOMIC DNA]</scope>
    <source>
        <strain evidence="2">WM001</strain>
    </source>
</reference>
<name>A0A1R2BQ63_9CILI</name>
<proteinExistence type="predicted"/>
<dbReference type="Proteomes" id="UP000187209">
    <property type="component" value="Unassembled WGS sequence"/>
</dbReference>
<dbReference type="AlphaFoldDB" id="A0A1R2BQ63"/>
<dbReference type="EMBL" id="MPUH01000497">
    <property type="protein sequence ID" value="OMJ78901.1"/>
    <property type="molecule type" value="Genomic_DNA"/>
</dbReference>
<keyword evidence="3" id="KW-1185">Reference proteome</keyword>
<evidence type="ECO:0000256" key="1">
    <source>
        <dbReference type="SAM" id="Coils"/>
    </source>
</evidence>
<evidence type="ECO:0000313" key="3">
    <source>
        <dbReference type="Proteomes" id="UP000187209"/>
    </source>
</evidence>